<name>A0AAW1GL60_SAPOF</name>
<dbReference type="InterPro" id="IPR044590">
    <property type="entry name" value="CML48/49/50"/>
</dbReference>
<keyword evidence="4" id="KW-1185">Reference proteome</keyword>
<keyword evidence="1" id="KW-0106">Calcium</keyword>
<dbReference type="EMBL" id="JBDFQZ010000014">
    <property type="protein sequence ID" value="KAK9664389.1"/>
    <property type="molecule type" value="Genomic_DNA"/>
</dbReference>
<dbReference type="Proteomes" id="UP001443914">
    <property type="component" value="Unassembled WGS sequence"/>
</dbReference>
<protein>
    <recommendedName>
        <fullName evidence="2">EF-hand domain-containing protein</fullName>
    </recommendedName>
</protein>
<evidence type="ECO:0000256" key="1">
    <source>
        <dbReference type="ARBA" id="ARBA00022837"/>
    </source>
</evidence>
<gene>
    <name evidence="3" type="ORF">RND81_14G038400</name>
</gene>
<dbReference type="PROSITE" id="PS50222">
    <property type="entry name" value="EF_HAND_2"/>
    <property type="match status" value="2"/>
</dbReference>
<feature type="domain" description="EF-hand" evidence="2">
    <location>
        <begin position="21"/>
        <end position="56"/>
    </location>
</feature>
<dbReference type="EMBL" id="JBDFQZ010000014">
    <property type="protein sequence ID" value="KAK9664390.1"/>
    <property type="molecule type" value="Genomic_DNA"/>
</dbReference>
<organism evidence="3 4">
    <name type="scientific">Saponaria officinalis</name>
    <name type="common">Common soapwort</name>
    <name type="synonym">Lychnis saponaria</name>
    <dbReference type="NCBI Taxonomy" id="3572"/>
    <lineage>
        <taxon>Eukaryota</taxon>
        <taxon>Viridiplantae</taxon>
        <taxon>Streptophyta</taxon>
        <taxon>Embryophyta</taxon>
        <taxon>Tracheophyta</taxon>
        <taxon>Spermatophyta</taxon>
        <taxon>Magnoliopsida</taxon>
        <taxon>eudicotyledons</taxon>
        <taxon>Gunneridae</taxon>
        <taxon>Pentapetalae</taxon>
        <taxon>Caryophyllales</taxon>
        <taxon>Caryophyllaceae</taxon>
        <taxon>Caryophylleae</taxon>
        <taxon>Saponaria</taxon>
    </lineage>
</organism>
<dbReference type="SUPFAM" id="SSF47473">
    <property type="entry name" value="EF-hand"/>
    <property type="match status" value="1"/>
</dbReference>
<accession>A0AAW1GL60</accession>
<dbReference type="AlphaFoldDB" id="A0AAW1GL60"/>
<dbReference type="SMART" id="SM00054">
    <property type="entry name" value="EFh"/>
    <property type="match status" value="2"/>
</dbReference>
<dbReference type="InterPro" id="IPR002048">
    <property type="entry name" value="EF_hand_dom"/>
</dbReference>
<dbReference type="PROSITE" id="PS00018">
    <property type="entry name" value="EF_HAND_1"/>
    <property type="match status" value="1"/>
</dbReference>
<dbReference type="Pfam" id="PF13405">
    <property type="entry name" value="EF-hand_6"/>
    <property type="match status" value="2"/>
</dbReference>
<dbReference type="PANTHER" id="PTHR46824:SF1">
    <property type="entry name" value="CALCIUM-BINDING PROTEIN CML49-RELATED"/>
    <property type="match status" value="1"/>
</dbReference>
<reference evidence="3 4" key="1">
    <citation type="submission" date="2024-03" db="EMBL/GenBank/DDBJ databases">
        <title>WGS assembly of Saponaria officinalis var. Norfolk2.</title>
        <authorList>
            <person name="Jenkins J."/>
            <person name="Shu S."/>
            <person name="Grimwood J."/>
            <person name="Barry K."/>
            <person name="Goodstein D."/>
            <person name="Schmutz J."/>
            <person name="Leebens-Mack J."/>
            <person name="Osbourn A."/>
        </authorList>
    </citation>
    <scope>NUCLEOTIDE SEQUENCE [LARGE SCALE GENOMIC DNA]</scope>
    <source>
        <strain evidence="4">cv. Norfolk2</strain>
        <strain evidence="3">JIC</strain>
        <tissue evidence="3">Leaf</tissue>
    </source>
</reference>
<dbReference type="Gene3D" id="1.10.238.10">
    <property type="entry name" value="EF-hand"/>
    <property type="match status" value="1"/>
</dbReference>
<evidence type="ECO:0000313" key="3">
    <source>
        <dbReference type="EMBL" id="KAK9664390.1"/>
    </source>
</evidence>
<dbReference type="GO" id="GO:0005509">
    <property type="term" value="F:calcium ion binding"/>
    <property type="evidence" value="ECO:0007669"/>
    <property type="project" value="InterPro"/>
</dbReference>
<evidence type="ECO:0000313" key="4">
    <source>
        <dbReference type="Proteomes" id="UP001443914"/>
    </source>
</evidence>
<sequence>MRPLNADANLGGKMRPHLAKGTNPLMIEFFNMIDTDGDGLINDKEVQSALSSSVSFNNGCSLNTVRLLMFKFSHSSNSRVIGQEEFVALMMSIQSWMKMFGRFDKDRRGSLDSSEFGRALRSLGFNVSPLIVDTLISKFSKSGATSLPFDSFIECCLIATELIESFNKTTDDGTTSDGTTSGGSMDLGRALKKNGVICNFLMG</sequence>
<proteinExistence type="predicted"/>
<dbReference type="InterPro" id="IPR018247">
    <property type="entry name" value="EF_Hand_1_Ca_BS"/>
</dbReference>
<dbReference type="PANTHER" id="PTHR46824">
    <property type="entry name" value="CALCIUM-BINDING PROTEIN CML48-RELATED"/>
    <property type="match status" value="1"/>
</dbReference>
<feature type="domain" description="EF-hand" evidence="2">
    <location>
        <begin position="91"/>
        <end position="126"/>
    </location>
</feature>
<evidence type="ECO:0000259" key="2">
    <source>
        <dbReference type="PROSITE" id="PS50222"/>
    </source>
</evidence>
<comment type="caution">
    <text evidence="3">The sequence shown here is derived from an EMBL/GenBank/DDBJ whole genome shotgun (WGS) entry which is preliminary data.</text>
</comment>
<dbReference type="InterPro" id="IPR011992">
    <property type="entry name" value="EF-hand-dom_pair"/>
</dbReference>